<feature type="region of interest" description="Disordered" evidence="1">
    <location>
        <begin position="72"/>
        <end position="109"/>
    </location>
</feature>
<organism evidence="2 3">
    <name type="scientific">Oleoguttula mirabilis</name>
    <dbReference type="NCBI Taxonomy" id="1507867"/>
    <lineage>
        <taxon>Eukaryota</taxon>
        <taxon>Fungi</taxon>
        <taxon>Dikarya</taxon>
        <taxon>Ascomycota</taxon>
        <taxon>Pezizomycotina</taxon>
        <taxon>Dothideomycetes</taxon>
        <taxon>Dothideomycetidae</taxon>
        <taxon>Mycosphaerellales</taxon>
        <taxon>Teratosphaeriaceae</taxon>
        <taxon>Oleoguttula</taxon>
    </lineage>
</organism>
<feature type="compositionally biased region" description="Low complexity" evidence="1">
    <location>
        <begin position="435"/>
        <end position="446"/>
    </location>
</feature>
<dbReference type="EMBL" id="JAVFHQ010000010">
    <property type="protein sequence ID" value="KAK4547529.1"/>
    <property type="molecule type" value="Genomic_DNA"/>
</dbReference>
<dbReference type="InterPro" id="IPR016193">
    <property type="entry name" value="Cytidine_deaminase-like"/>
</dbReference>
<protein>
    <recommendedName>
        <fullName evidence="4">CMP/dCMP-type deaminase domain-containing protein</fullName>
    </recommendedName>
</protein>
<comment type="caution">
    <text evidence="2">The sequence shown here is derived from an EMBL/GenBank/DDBJ whole genome shotgun (WGS) entry which is preliminary data.</text>
</comment>
<dbReference type="GO" id="GO:0006139">
    <property type="term" value="P:nucleobase-containing compound metabolic process"/>
    <property type="evidence" value="ECO:0007669"/>
    <property type="project" value="UniProtKB-ARBA"/>
</dbReference>
<feature type="region of interest" description="Disordered" evidence="1">
    <location>
        <begin position="227"/>
        <end position="289"/>
    </location>
</feature>
<feature type="region of interest" description="Disordered" evidence="1">
    <location>
        <begin position="400"/>
        <end position="446"/>
    </location>
</feature>
<feature type="compositionally biased region" description="Polar residues" evidence="1">
    <location>
        <begin position="265"/>
        <end position="283"/>
    </location>
</feature>
<dbReference type="Proteomes" id="UP001324427">
    <property type="component" value="Unassembled WGS sequence"/>
</dbReference>
<evidence type="ECO:0000313" key="3">
    <source>
        <dbReference type="Proteomes" id="UP001324427"/>
    </source>
</evidence>
<proteinExistence type="predicted"/>
<reference evidence="2 3" key="1">
    <citation type="submission" date="2021-11" db="EMBL/GenBank/DDBJ databases">
        <title>Black yeast isolated from Biological Soil Crust.</title>
        <authorList>
            <person name="Kurbessoian T."/>
        </authorList>
    </citation>
    <scope>NUCLEOTIDE SEQUENCE [LARGE SCALE GENOMIC DNA]</scope>
    <source>
        <strain evidence="2 3">CCFEE 5522</strain>
    </source>
</reference>
<gene>
    <name evidence="2" type="ORF">LTR36_000486</name>
</gene>
<dbReference type="GO" id="GO:0003824">
    <property type="term" value="F:catalytic activity"/>
    <property type="evidence" value="ECO:0007669"/>
    <property type="project" value="InterPro"/>
</dbReference>
<feature type="region of interest" description="Disordered" evidence="1">
    <location>
        <begin position="174"/>
        <end position="215"/>
    </location>
</feature>
<sequence length="533" mass="58487">MKTDTYLTLCLEQAAKSPLHYRHGCIIVRGGKVIGQGYNDYRPGFNGGALKHGRVAKGGLDGPAIAELKAKLKDNPKPKQKPQQQQQQPDCSKTFTPFEGTGGGHHANVPLSMHSEMMAIHSALAASSTLSSTAFSCEKPSFKLPRGDKRKTRLRAEALKRYSAVLKRAHLDQVVHHQVHNNNNNNKPRKEDKEGRDDEEECLELRSHTQQGPVQHVLKECRRAFHAPQGGEKHHHHQKRKEKEKKGLKHGEGQYEDQYDPYGQEAQQDGLQQPSASKRNSGDTARGYDSTVHDVMTTMSREACASARSHNKYKKDYKRSGKMKALLHDKAPQPELMLLPKGQTGPSTTDRKKHPRLVGADVYVARLGWCRGGPTETSHLPTAPILDDIVATFTTPEVANEGGEASLSSSTASLPSISGSSSGSLHDELLNRDVSPSPATRPTAAARTLDPEIIRASRPCYRCISYMHSVGIKRVFWTTDEGDWEGGKVRDLVDALDSSMESVANGASGGPTGNGVFVTKHEVLMLKRLMGES</sequence>
<feature type="compositionally biased region" description="Basic residues" evidence="1">
    <location>
        <begin position="233"/>
        <end position="248"/>
    </location>
</feature>
<evidence type="ECO:0000313" key="2">
    <source>
        <dbReference type="EMBL" id="KAK4547529.1"/>
    </source>
</evidence>
<dbReference type="AlphaFoldDB" id="A0AAV9JPK8"/>
<evidence type="ECO:0000256" key="1">
    <source>
        <dbReference type="SAM" id="MobiDB-lite"/>
    </source>
</evidence>
<name>A0AAV9JPK8_9PEZI</name>
<dbReference type="SUPFAM" id="SSF53927">
    <property type="entry name" value="Cytidine deaminase-like"/>
    <property type="match status" value="1"/>
</dbReference>
<evidence type="ECO:0008006" key="4">
    <source>
        <dbReference type="Google" id="ProtNLM"/>
    </source>
</evidence>
<accession>A0AAV9JPK8</accession>
<dbReference type="Gene3D" id="3.40.140.10">
    <property type="entry name" value="Cytidine Deaminase, domain 2"/>
    <property type="match status" value="1"/>
</dbReference>
<feature type="compositionally biased region" description="Low complexity" evidence="1">
    <location>
        <begin position="406"/>
        <end position="424"/>
    </location>
</feature>
<keyword evidence="3" id="KW-1185">Reference proteome</keyword>